<keyword evidence="1" id="KW-0732">Signal</keyword>
<gene>
    <name evidence="2" type="ORF">EV199_0501</name>
</gene>
<dbReference type="RefSeq" id="WP_130539102.1">
    <property type="nucleotide sequence ID" value="NZ_CP042431.1"/>
</dbReference>
<evidence type="ECO:0000313" key="2">
    <source>
        <dbReference type="EMBL" id="RZS74652.1"/>
    </source>
</evidence>
<name>A0A4Q7N0H2_9BACT</name>
<evidence type="ECO:0008006" key="4">
    <source>
        <dbReference type="Google" id="ProtNLM"/>
    </source>
</evidence>
<organism evidence="2 3">
    <name type="scientific">Pseudobacter ginsenosidimutans</name>
    <dbReference type="NCBI Taxonomy" id="661488"/>
    <lineage>
        <taxon>Bacteria</taxon>
        <taxon>Pseudomonadati</taxon>
        <taxon>Bacteroidota</taxon>
        <taxon>Chitinophagia</taxon>
        <taxon>Chitinophagales</taxon>
        <taxon>Chitinophagaceae</taxon>
        <taxon>Pseudobacter</taxon>
    </lineage>
</organism>
<accession>A0A4Q7N0H2</accession>
<feature type="signal peptide" evidence="1">
    <location>
        <begin position="1"/>
        <end position="22"/>
    </location>
</feature>
<dbReference type="Proteomes" id="UP000293874">
    <property type="component" value="Unassembled WGS sequence"/>
</dbReference>
<comment type="caution">
    <text evidence="2">The sequence shown here is derived from an EMBL/GenBank/DDBJ whole genome shotgun (WGS) entry which is preliminary data.</text>
</comment>
<dbReference type="EMBL" id="SGXA01000001">
    <property type="protein sequence ID" value="RZS74652.1"/>
    <property type="molecule type" value="Genomic_DNA"/>
</dbReference>
<dbReference type="AlphaFoldDB" id="A0A4Q7N0H2"/>
<sequence>MRQSILLSCFFIFLQSAVNAQAGPCSFTCKRLTLAAYKPGMVFYFPADKAPSLNAVFGPRFIGASSYNDLAGKKYVIRDMDNFRDLLYYDRMPPDNGKPSNDRIQNRYSFTMMNVVDKNDTFSYEISVDPAAFLPSAPYPSLNNDAFIAGAIAYDEFEASKKWLLQLPDLYSLFAIGGKKYEKVKIKNVIPGHPENPIGIVYSSASATDTVYVNLCGTNVAGAYIEAFHFNKYFTCENKQGKIPIEKWELIRAGKPDLDMNAEEALLTLGKPKKVEETTMRDAVKTVYTFDRYVLAFENGKMVRVESTK</sequence>
<proteinExistence type="predicted"/>
<feature type="chain" id="PRO_5020899102" description="DKNYY family protein" evidence="1">
    <location>
        <begin position="23"/>
        <end position="309"/>
    </location>
</feature>
<evidence type="ECO:0000256" key="1">
    <source>
        <dbReference type="SAM" id="SignalP"/>
    </source>
</evidence>
<protein>
    <recommendedName>
        <fullName evidence="4">DKNYY family protein</fullName>
    </recommendedName>
</protein>
<reference evidence="2 3" key="1">
    <citation type="submission" date="2019-02" db="EMBL/GenBank/DDBJ databases">
        <title>Genomic Encyclopedia of Type Strains, Phase IV (KMG-IV): sequencing the most valuable type-strain genomes for metagenomic binning, comparative biology and taxonomic classification.</title>
        <authorList>
            <person name="Goeker M."/>
        </authorList>
    </citation>
    <scope>NUCLEOTIDE SEQUENCE [LARGE SCALE GENOMIC DNA]</scope>
    <source>
        <strain evidence="2 3">DSM 18116</strain>
    </source>
</reference>
<keyword evidence="3" id="KW-1185">Reference proteome</keyword>
<evidence type="ECO:0000313" key="3">
    <source>
        <dbReference type="Proteomes" id="UP000293874"/>
    </source>
</evidence>